<sequence length="514" mass="54798">MSEGAGRVVAQETKTSLADRIGMIVGGQFVTTFIGLAQGILMVRLIPKASYGALAFVMMLYTTARDLALFYIPESLLYFAPQLSTAQLKGLVRQSMGILFGFGALVALLLATLSLSPGLFLGGRDDLTILLLLVGVTAMIGLPGSVFGNLFIATNHHRASAGISLVVTLLGTVTTLVPAALGWNVAWILVGQNATTTLRLLLSYRVYRQVFPGVETAPFPGGIRAQMTYVTPLAVGRFAGLFNQKLDKFVVGLFFSASAFAEFAIGSQELPLVSILPYTVASSMLPQLVEHFQRGESREAGAREAIGLWHAGVRKTTLVMLPVAVFLLLGAEALMVVLYGEAYRGAALPFRIYGALLPLRVTAFGIMMMAFGETKMILRTQVMGMVFNVVAALILLPTVGMMGAPLAAVLTQVAMIVYYCVRIERVGRVGLAGIFPWSHYGRTAAAAVVAGVPVAAAMIALGPRLHPAVLLGVGAPVYAGLYLLAARVARVIAPEDQAFVARWLRLEPLRKKQG</sequence>
<dbReference type="STRING" id="1192034.CAP_0119"/>
<organism evidence="7 8">
    <name type="scientific">Chondromyces apiculatus DSM 436</name>
    <dbReference type="NCBI Taxonomy" id="1192034"/>
    <lineage>
        <taxon>Bacteria</taxon>
        <taxon>Pseudomonadati</taxon>
        <taxon>Myxococcota</taxon>
        <taxon>Polyangia</taxon>
        <taxon>Polyangiales</taxon>
        <taxon>Polyangiaceae</taxon>
        <taxon>Chondromyces</taxon>
    </lineage>
</organism>
<dbReference type="GO" id="GO:0005886">
    <property type="term" value="C:plasma membrane"/>
    <property type="evidence" value="ECO:0007669"/>
    <property type="project" value="UniProtKB-SubCell"/>
</dbReference>
<evidence type="ECO:0000313" key="7">
    <source>
        <dbReference type="EMBL" id="EYF07366.1"/>
    </source>
</evidence>
<proteinExistence type="predicted"/>
<reference evidence="7 8" key="1">
    <citation type="submission" date="2013-05" db="EMBL/GenBank/DDBJ databases">
        <title>Genome assembly of Chondromyces apiculatus DSM 436.</title>
        <authorList>
            <person name="Sharma G."/>
            <person name="Khatri I."/>
            <person name="Kaur C."/>
            <person name="Mayilraj S."/>
            <person name="Subramanian S."/>
        </authorList>
    </citation>
    <scope>NUCLEOTIDE SEQUENCE [LARGE SCALE GENOMIC DNA]</scope>
    <source>
        <strain evidence="7 8">DSM 436</strain>
    </source>
</reference>
<accession>A0A017TFG7</accession>
<comment type="subcellular location">
    <subcellularLocation>
        <location evidence="1">Cell membrane</location>
        <topology evidence="1">Multi-pass membrane protein</topology>
    </subcellularLocation>
</comment>
<feature type="transmembrane region" description="Helical" evidence="6">
    <location>
        <begin position="378"/>
        <end position="396"/>
    </location>
</feature>
<feature type="transmembrane region" description="Helical" evidence="6">
    <location>
        <begin position="127"/>
        <end position="152"/>
    </location>
</feature>
<feature type="transmembrane region" description="Helical" evidence="6">
    <location>
        <begin position="352"/>
        <end position="371"/>
    </location>
</feature>
<feature type="transmembrane region" description="Helical" evidence="6">
    <location>
        <begin position="442"/>
        <end position="462"/>
    </location>
</feature>
<keyword evidence="3 6" id="KW-0812">Transmembrane</keyword>
<feature type="transmembrane region" description="Helical" evidence="6">
    <location>
        <begin position="98"/>
        <end position="121"/>
    </location>
</feature>
<name>A0A017TFG7_9BACT</name>
<keyword evidence="2" id="KW-1003">Cell membrane</keyword>
<feature type="transmembrane region" description="Helical" evidence="6">
    <location>
        <begin position="468"/>
        <end position="485"/>
    </location>
</feature>
<dbReference type="RefSeq" id="WP_231511187.1">
    <property type="nucleotide sequence ID" value="NZ_ASRX01000010.1"/>
</dbReference>
<dbReference type="EMBL" id="ASRX01000010">
    <property type="protein sequence ID" value="EYF07366.1"/>
    <property type="molecule type" value="Genomic_DNA"/>
</dbReference>
<evidence type="ECO:0000256" key="4">
    <source>
        <dbReference type="ARBA" id="ARBA00022989"/>
    </source>
</evidence>
<feature type="transmembrane region" description="Helical" evidence="6">
    <location>
        <begin position="318"/>
        <end position="340"/>
    </location>
</feature>
<feature type="transmembrane region" description="Helical" evidence="6">
    <location>
        <begin position="159"/>
        <end position="179"/>
    </location>
</feature>
<dbReference type="eggNOG" id="COG2244">
    <property type="taxonomic scope" value="Bacteria"/>
</dbReference>
<evidence type="ECO:0000313" key="8">
    <source>
        <dbReference type="Proteomes" id="UP000019678"/>
    </source>
</evidence>
<dbReference type="InterPro" id="IPR050833">
    <property type="entry name" value="Poly_Biosynth_Transport"/>
</dbReference>
<evidence type="ECO:0000256" key="6">
    <source>
        <dbReference type="SAM" id="Phobius"/>
    </source>
</evidence>
<dbReference type="Proteomes" id="UP000019678">
    <property type="component" value="Unassembled WGS sequence"/>
</dbReference>
<dbReference type="Pfam" id="PF01943">
    <property type="entry name" value="Polysacc_synt"/>
    <property type="match status" value="1"/>
</dbReference>
<evidence type="ECO:0000256" key="3">
    <source>
        <dbReference type="ARBA" id="ARBA00022692"/>
    </source>
</evidence>
<evidence type="ECO:0000256" key="2">
    <source>
        <dbReference type="ARBA" id="ARBA00022475"/>
    </source>
</evidence>
<feature type="transmembrane region" description="Helical" evidence="6">
    <location>
        <begin position="21"/>
        <end position="43"/>
    </location>
</feature>
<comment type="caution">
    <text evidence="7">The sequence shown here is derived from an EMBL/GenBank/DDBJ whole genome shotgun (WGS) entry which is preliminary data.</text>
</comment>
<protein>
    <submittedName>
        <fullName evidence="7">Uncharacterized protein</fullName>
    </submittedName>
</protein>
<keyword evidence="8" id="KW-1185">Reference proteome</keyword>
<dbReference type="PANTHER" id="PTHR30250">
    <property type="entry name" value="PST FAMILY PREDICTED COLANIC ACID TRANSPORTER"/>
    <property type="match status" value="1"/>
</dbReference>
<dbReference type="InterPro" id="IPR002797">
    <property type="entry name" value="Polysacc_synth"/>
</dbReference>
<gene>
    <name evidence="7" type="ORF">CAP_0119</name>
</gene>
<evidence type="ECO:0000256" key="1">
    <source>
        <dbReference type="ARBA" id="ARBA00004651"/>
    </source>
</evidence>
<keyword evidence="4 6" id="KW-1133">Transmembrane helix</keyword>
<dbReference type="PANTHER" id="PTHR30250:SF11">
    <property type="entry name" value="O-ANTIGEN TRANSPORTER-RELATED"/>
    <property type="match status" value="1"/>
</dbReference>
<evidence type="ECO:0000256" key="5">
    <source>
        <dbReference type="ARBA" id="ARBA00023136"/>
    </source>
</evidence>
<dbReference type="AlphaFoldDB" id="A0A017TFG7"/>
<keyword evidence="5 6" id="KW-0472">Membrane</keyword>